<evidence type="ECO:0000256" key="1">
    <source>
        <dbReference type="SAM" id="Coils"/>
    </source>
</evidence>
<evidence type="ECO:0000313" key="5">
    <source>
        <dbReference type="Proteomes" id="UP000789342"/>
    </source>
</evidence>
<reference evidence="4" key="1">
    <citation type="submission" date="2021-06" db="EMBL/GenBank/DDBJ databases">
        <authorList>
            <person name="Kallberg Y."/>
            <person name="Tangrot J."/>
            <person name="Rosling A."/>
        </authorList>
    </citation>
    <scope>NUCLEOTIDE SEQUENCE</scope>
    <source>
        <strain evidence="4">CL551</strain>
    </source>
</reference>
<dbReference type="OrthoDB" id="660555at2759"/>
<proteinExistence type="predicted"/>
<dbReference type="SUPFAM" id="SSF50729">
    <property type="entry name" value="PH domain-like"/>
    <property type="match status" value="1"/>
</dbReference>
<dbReference type="AlphaFoldDB" id="A0A9N9ECM9"/>
<feature type="compositionally biased region" description="Polar residues" evidence="2">
    <location>
        <begin position="72"/>
        <end position="85"/>
    </location>
</feature>
<sequence length="707" mass="79677">MSRGDSGYMSSSDCPDIFEKTKEEIKQIEELYRIKNSRPFFVDQNNGSCLTDNLNNNAPPLQRNKSPKILPSDNTPNEAIPTGSSVPKILKGKRSRAFSPSSEQQQSTPGPTIPIHRATASLDSNQVKLTSEAHKMRQKSAPCSPQILPLSRLPLPIPVTGSAPTHRKAASVSTTLDAHKMGQQLAPNSPPLLPLPRNPPCMSVSGSTTPIHRVMVSQGYNQATSTFDSHKIKQQSAPCSPPLLPLPRLPQSMPVSGSTTPVHRVTALQGGKQITSTASDAHKIRQALLYHRKMSLINESSPEAHKVSNESSTPLPPAENAEVLSPCDFRDLIEQYYEDLDEMDTREEKKLLEEMAAKNRKREAAVKEIVTTERTYVDGINKCVEYFLKPLRGNCQKSNHRHTLLFAKPFVTSDEISSIFGNIEMILSLHQQLLKSLEERYSEWNPTSLISDIFLQNAPFLKMYTVYVKNFPRAIELTERLEKGSKEFRKFIQSILGKAELGGLSFNSFLSLPIQRIPRYKLLLEALLKHTDESHPDFFQLENCVKQISVIADEVNEKIKEAENQNKVLEIQNKVERCPIIVNPARKFIREGDLFKVLYRHTVKKTACFVSTTETLTHYLFNDLVVCCSKVQGKITYQEQIDLNYASIVDIEDNLSDKPFCFKIIVKTPLEERHHIVRALDECTKLDWILKLEDAICTLRNGNIEGR</sequence>
<feature type="coiled-coil region" evidence="1">
    <location>
        <begin position="545"/>
        <end position="572"/>
    </location>
</feature>
<dbReference type="Gene3D" id="1.20.900.10">
    <property type="entry name" value="Dbl homology (DH) domain"/>
    <property type="match status" value="1"/>
</dbReference>
<dbReference type="InterPro" id="IPR035899">
    <property type="entry name" value="DBL_dom_sf"/>
</dbReference>
<evidence type="ECO:0000259" key="3">
    <source>
        <dbReference type="PROSITE" id="PS50010"/>
    </source>
</evidence>
<evidence type="ECO:0000313" key="4">
    <source>
        <dbReference type="EMBL" id="CAG8671185.1"/>
    </source>
</evidence>
<feature type="region of interest" description="Disordered" evidence="2">
    <location>
        <begin position="43"/>
        <end position="122"/>
    </location>
</feature>
<feature type="region of interest" description="Disordered" evidence="2">
    <location>
        <begin position="301"/>
        <end position="321"/>
    </location>
</feature>
<dbReference type="PANTHER" id="PTHR12673:SF159">
    <property type="entry name" value="LD03170P"/>
    <property type="match status" value="1"/>
</dbReference>
<dbReference type="GO" id="GO:0005085">
    <property type="term" value="F:guanyl-nucleotide exchange factor activity"/>
    <property type="evidence" value="ECO:0007669"/>
    <property type="project" value="InterPro"/>
</dbReference>
<accession>A0A9N9ECM9</accession>
<gene>
    <name evidence="4" type="ORF">AMORRO_LOCUS10830</name>
</gene>
<feature type="domain" description="DH" evidence="3">
    <location>
        <begin position="361"/>
        <end position="558"/>
    </location>
</feature>
<name>A0A9N9ECM9_9GLOM</name>
<dbReference type="SUPFAM" id="SSF48065">
    <property type="entry name" value="DBL homology domain (DH-domain)"/>
    <property type="match status" value="1"/>
</dbReference>
<dbReference type="EMBL" id="CAJVPV010012588">
    <property type="protein sequence ID" value="CAG8671185.1"/>
    <property type="molecule type" value="Genomic_DNA"/>
</dbReference>
<comment type="caution">
    <text evidence="4">The sequence shown here is derived from an EMBL/GenBank/DDBJ whole genome shotgun (WGS) entry which is preliminary data.</text>
</comment>
<dbReference type="InterPro" id="IPR011993">
    <property type="entry name" value="PH-like_dom_sf"/>
</dbReference>
<dbReference type="Pfam" id="PF00621">
    <property type="entry name" value="RhoGEF"/>
    <property type="match status" value="1"/>
</dbReference>
<evidence type="ECO:0000256" key="2">
    <source>
        <dbReference type="SAM" id="MobiDB-lite"/>
    </source>
</evidence>
<dbReference type="CDD" id="cd00160">
    <property type="entry name" value="RhoGEF"/>
    <property type="match status" value="1"/>
</dbReference>
<organism evidence="4 5">
    <name type="scientific">Acaulospora morrowiae</name>
    <dbReference type="NCBI Taxonomy" id="94023"/>
    <lineage>
        <taxon>Eukaryota</taxon>
        <taxon>Fungi</taxon>
        <taxon>Fungi incertae sedis</taxon>
        <taxon>Mucoromycota</taxon>
        <taxon>Glomeromycotina</taxon>
        <taxon>Glomeromycetes</taxon>
        <taxon>Diversisporales</taxon>
        <taxon>Acaulosporaceae</taxon>
        <taxon>Acaulospora</taxon>
    </lineage>
</organism>
<dbReference type="InterPro" id="IPR051092">
    <property type="entry name" value="FYVE_RhoGEF_PH"/>
</dbReference>
<feature type="compositionally biased region" description="Polar residues" evidence="2">
    <location>
        <begin position="98"/>
        <end position="110"/>
    </location>
</feature>
<keyword evidence="5" id="KW-1185">Reference proteome</keyword>
<dbReference type="PROSITE" id="PS50010">
    <property type="entry name" value="DH_2"/>
    <property type="match status" value="1"/>
</dbReference>
<feature type="non-terminal residue" evidence="4">
    <location>
        <position position="707"/>
    </location>
</feature>
<protein>
    <submittedName>
        <fullName evidence="4">4036_t:CDS:1</fullName>
    </submittedName>
</protein>
<dbReference type="Proteomes" id="UP000789342">
    <property type="component" value="Unassembled WGS sequence"/>
</dbReference>
<keyword evidence="1" id="KW-0175">Coiled coil</keyword>
<dbReference type="InterPro" id="IPR000219">
    <property type="entry name" value="DH_dom"/>
</dbReference>
<dbReference type="SMART" id="SM00325">
    <property type="entry name" value="RhoGEF"/>
    <property type="match status" value="1"/>
</dbReference>
<dbReference type="Gene3D" id="2.30.29.30">
    <property type="entry name" value="Pleckstrin-homology domain (PH domain)/Phosphotyrosine-binding domain (PTB)"/>
    <property type="match status" value="1"/>
</dbReference>
<feature type="compositionally biased region" description="Polar residues" evidence="2">
    <location>
        <begin position="43"/>
        <end position="59"/>
    </location>
</feature>
<dbReference type="GO" id="GO:0005737">
    <property type="term" value="C:cytoplasm"/>
    <property type="evidence" value="ECO:0007669"/>
    <property type="project" value="TreeGrafter"/>
</dbReference>
<dbReference type="PANTHER" id="PTHR12673">
    <property type="entry name" value="FACIOGENITAL DYSPLASIA PROTEIN"/>
    <property type="match status" value="1"/>
</dbReference>
<feature type="region of interest" description="Disordered" evidence="2">
    <location>
        <begin position="1"/>
        <end position="20"/>
    </location>
</feature>